<protein>
    <recommendedName>
        <fullName evidence="3">DUF4178 domain-containing protein</fullName>
    </recommendedName>
</protein>
<sequence length="312" mass="32831">MTSPASTPAHPLGAALASTWSRWCSLVSATGRTAWVVGAVLLALGAAELVRGRPLDAVAAAGVLCLVAVRTSAAVARPRRRAAAARARGRAAAEAEVRARVRQELARSESGPAATVPQVAAPLAAAAPATPAAPSGPPTLAVQHRAWDLERGRPSGEPLSTAGARGRFDAGEPVTVLVGSPDAPDAPTSVLEVRDRGREVVVTRLDRHQRPSLRHMWAVPTSEPGWPEHRLLLREVEVTGYDDDRRPPDHAPTTTETYRFTPDGTVSGERVHVLSGEVSTLVGHDPAGLQVEDVPRFGDWAALLDSERSTSP</sequence>
<evidence type="ECO:0000313" key="2">
    <source>
        <dbReference type="Proteomes" id="UP000321234"/>
    </source>
</evidence>
<comment type="caution">
    <text evidence="1">The sequence shown here is derived from an EMBL/GenBank/DDBJ whole genome shotgun (WGS) entry which is preliminary data.</text>
</comment>
<dbReference type="RefSeq" id="WP_147924520.1">
    <property type="nucleotide sequence ID" value="NZ_VKAC01000001.1"/>
</dbReference>
<dbReference type="Proteomes" id="UP000321234">
    <property type="component" value="Unassembled WGS sequence"/>
</dbReference>
<name>A0A5C8ZL93_9ACTN</name>
<dbReference type="OrthoDB" id="9789980at2"/>
<dbReference type="AlphaFoldDB" id="A0A5C8ZL93"/>
<keyword evidence="2" id="KW-1185">Reference proteome</keyword>
<evidence type="ECO:0008006" key="3">
    <source>
        <dbReference type="Google" id="ProtNLM"/>
    </source>
</evidence>
<dbReference type="EMBL" id="VKAC01000001">
    <property type="protein sequence ID" value="TXR57909.1"/>
    <property type="molecule type" value="Genomic_DNA"/>
</dbReference>
<gene>
    <name evidence="1" type="ORF">FMM08_01295</name>
</gene>
<reference evidence="1 2" key="1">
    <citation type="submission" date="2019-07" db="EMBL/GenBank/DDBJ databases">
        <title>Quadrisphaera sp. strain DD2A genome sequencing and assembly.</title>
        <authorList>
            <person name="Kim I."/>
        </authorList>
    </citation>
    <scope>NUCLEOTIDE SEQUENCE [LARGE SCALE GENOMIC DNA]</scope>
    <source>
        <strain evidence="1 2">DD2A</strain>
    </source>
</reference>
<evidence type="ECO:0000313" key="1">
    <source>
        <dbReference type="EMBL" id="TXR57909.1"/>
    </source>
</evidence>
<proteinExistence type="predicted"/>
<organism evidence="1 2">
    <name type="scientific">Quadrisphaera setariae</name>
    <dbReference type="NCBI Taxonomy" id="2593304"/>
    <lineage>
        <taxon>Bacteria</taxon>
        <taxon>Bacillati</taxon>
        <taxon>Actinomycetota</taxon>
        <taxon>Actinomycetes</taxon>
        <taxon>Kineosporiales</taxon>
        <taxon>Kineosporiaceae</taxon>
        <taxon>Quadrisphaera</taxon>
    </lineage>
</organism>
<accession>A0A5C8ZL93</accession>